<accession>A0A4Z1GVU5</accession>
<gene>
    <name evidence="2" type="ORF">BHYA_0056g00410</name>
</gene>
<dbReference type="AlphaFoldDB" id="A0A4Z1GVU5"/>
<evidence type="ECO:0000313" key="3">
    <source>
        <dbReference type="Proteomes" id="UP000297814"/>
    </source>
</evidence>
<feature type="transmembrane region" description="Helical" evidence="1">
    <location>
        <begin position="103"/>
        <end position="131"/>
    </location>
</feature>
<evidence type="ECO:0000256" key="1">
    <source>
        <dbReference type="SAM" id="Phobius"/>
    </source>
</evidence>
<reference evidence="2 3" key="1">
    <citation type="submission" date="2017-12" db="EMBL/GenBank/DDBJ databases">
        <title>Comparative genomics of Botrytis spp.</title>
        <authorList>
            <person name="Valero-Jimenez C.A."/>
            <person name="Tapia P."/>
            <person name="Veloso J."/>
            <person name="Silva-Moreno E."/>
            <person name="Staats M."/>
            <person name="Valdes J.H."/>
            <person name="Van Kan J.A.L."/>
        </authorList>
    </citation>
    <scope>NUCLEOTIDE SEQUENCE [LARGE SCALE GENOMIC DNA]</scope>
    <source>
        <strain evidence="2 3">Bh0001</strain>
    </source>
</reference>
<keyword evidence="1" id="KW-0472">Membrane</keyword>
<proteinExistence type="predicted"/>
<keyword evidence="1" id="KW-1133">Transmembrane helix</keyword>
<organism evidence="2 3">
    <name type="scientific">Botrytis hyacinthi</name>
    <dbReference type="NCBI Taxonomy" id="278943"/>
    <lineage>
        <taxon>Eukaryota</taxon>
        <taxon>Fungi</taxon>
        <taxon>Dikarya</taxon>
        <taxon>Ascomycota</taxon>
        <taxon>Pezizomycotina</taxon>
        <taxon>Leotiomycetes</taxon>
        <taxon>Helotiales</taxon>
        <taxon>Sclerotiniaceae</taxon>
        <taxon>Botrytis</taxon>
    </lineage>
</organism>
<dbReference type="EMBL" id="PQXK01000056">
    <property type="protein sequence ID" value="TGO39330.1"/>
    <property type="molecule type" value="Genomic_DNA"/>
</dbReference>
<evidence type="ECO:0000313" key="2">
    <source>
        <dbReference type="EMBL" id="TGO39330.1"/>
    </source>
</evidence>
<keyword evidence="3" id="KW-1185">Reference proteome</keyword>
<protein>
    <submittedName>
        <fullName evidence="2">Uncharacterized protein</fullName>
    </submittedName>
</protein>
<dbReference type="Proteomes" id="UP000297814">
    <property type="component" value="Unassembled WGS sequence"/>
</dbReference>
<feature type="transmembrane region" description="Helical" evidence="1">
    <location>
        <begin position="71"/>
        <end position="96"/>
    </location>
</feature>
<sequence>MFMVHRCALQMLEESLSEQKSVLEHSLRSTQKLRELHKTNPQRLKLLSFIMDQEHDQNRHNHHPVRCLLKFYLRVILIIISIGSILAILYFFYYLLLRPFDPAVLMASLIGGFADGFVLSFGFLLVLAVIWGLYDGIILVFSRIVFYAQIWAGLLDMLAGRLERWIEALRFQRL</sequence>
<comment type="caution">
    <text evidence="2">The sequence shown here is derived from an EMBL/GenBank/DDBJ whole genome shotgun (WGS) entry which is preliminary data.</text>
</comment>
<keyword evidence="1" id="KW-0812">Transmembrane</keyword>
<name>A0A4Z1GVU5_9HELO</name>